<sequence length="231" mass="25413">MMKITRCVFLLLSTLLFEAALAQSIDLGPIEPLLKDPYSAKFSSVSQHRDGTICGLVNAKNSYGAYVGIKPFAIPSDGMAYIVDDKNGERFDFDCLGGKQRYTVKQLSRGVEQDKKCPDAGEMAFSCRVSDGKELLLCKVPGGVFYSFGPRARPELTLSRLKRDVTYTTEIMGGKSSQRTVVMNGDYKYEVFGGDTQGVNVSRKGNSLEYFACNPSSVFDRMEILNPSASK</sequence>
<keyword evidence="3" id="KW-1185">Reference proteome</keyword>
<accession>A0A4Q7VSJ4</accession>
<dbReference type="OrthoDB" id="9157170at2"/>
<keyword evidence="1" id="KW-0732">Signal</keyword>
<dbReference type="EMBL" id="SHKO01000001">
    <property type="protein sequence ID" value="RZT99449.1"/>
    <property type="molecule type" value="Genomic_DNA"/>
</dbReference>
<feature type="chain" id="PRO_5020890338" evidence="1">
    <location>
        <begin position="23"/>
        <end position="231"/>
    </location>
</feature>
<feature type="signal peptide" evidence="1">
    <location>
        <begin position="1"/>
        <end position="22"/>
    </location>
</feature>
<dbReference type="AlphaFoldDB" id="A0A4Q7VSJ4"/>
<evidence type="ECO:0000256" key="1">
    <source>
        <dbReference type="SAM" id="SignalP"/>
    </source>
</evidence>
<gene>
    <name evidence="2" type="ORF">EV681_1235</name>
</gene>
<proteinExistence type="predicted"/>
<organism evidence="2 3">
    <name type="scientific">Advenella incenata</name>
    <dbReference type="NCBI Taxonomy" id="267800"/>
    <lineage>
        <taxon>Bacteria</taxon>
        <taxon>Pseudomonadati</taxon>
        <taxon>Pseudomonadota</taxon>
        <taxon>Betaproteobacteria</taxon>
        <taxon>Burkholderiales</taxon>
        <taxon>Alcaligenaceae</taxon>
    </lineage>
</organism>
<evidence type="ECO:0000313" key="3">
    <source>
        <dbReference type="Proteomes" id="UP000293398"/>
    </source>
</evidence>
<comment type="caution">
    <text evidence="2">The sequence shown here is derived from an EMBL/GenBank/DDBJ whole genome shotgun (WGS) entry which is preliminary data.</text>
</comment>
<dbReference type="Proteomes" id="UP000293398">
    <property type="component" value="Unassembled WGS sequence"/>
</dbReference>
<evidence type="ECO:0000313" key="2">
    <source>
        <dbReference type="EMBL" id="RZT99449.1"/>
    </source>
</evidence>
<name>A0A4Q7VSJ4_9BURK</name>
<protein>
    <submittedName>
        <fullName evidence="2">Uncharacterized protein</fullName>
    </submittedName>
</protein>
<reference evidence="2 3" key="1">
    <citation type="submission" date="2019-02" db="EMBL/GenBank/DDBJ databases">
        <title>Genomic Encyclopedia of Type Strains, Phase IV (KMG-IV): sequencing the most valuable type-strain genomes for metagenomic binning, comparative biology and taxonomic classification.</title>
        <authorList>
            <person name="Goeker M."/>
        </authorList>
    </citation>
    <scope>NUCLEOTIDE SEQUENCE [LARGE SCALE GENOMIC DNA]</scope>
    <source>
        <strain evidence="2 3">DSM 23814</strain>
    </source>
</reference>
<dbReference type="RefSeq" id="WP_130303509.1">
    <property type="nucleotide sequence ID" value="NZ_SHKO01000001.1"/>
</dbReference>